<keyword evidence="4 10" id="KW-0812">Transmembrane</keyword>
<evidence type="ECO:0000313" key="11">
    <source>
        <dbReference type="EMBL" id="KAK2144356.1"/>
    </source>
</evidence>
<dbReference type="SUPFAM" id="SSF52540">
    <property type="entry name" value="P-loop containing nucleoside triphosphate hydrolases"/>
    <property type="match status" value="1"/>
</dbReference>
<evidence type="ECO:0000256" key="6">
    <source>
        <dbReference type="ARBA" id="ARBA00022989"/>
    </source>
</evidence>
<keyword evidence="9" id="KW-0325">Glycoprotein</keyword>
<evidence type="ECO:0000256" key="10">
    <source>
        <dbReference type="SAM" id="Phobius"/>
    </source>
</evidence>
<feature type="transmembrane region" description="Helical" evidence="10">
    <location>
        <begin position="20"/>
        <end position="38"/>
    </location>
</feature>
<comment type="subcellular location">
    <subcellularLocation>
        <location evidence="1">Golgi apparatus membrane</location>
        <topology evidence="1">Single-pass type II membrane protein</topology>
    </subcellularLocation>
</comment>
<dbReference type="GO" id="GO:0008146">
    <property type="term" value="F:sulfotransferase activity"/>
    <property type="evidence" value="ECO:0007669"/>
    <property type="project" value="InterPro"/>
</dbReference>
<evidence type="ECO:0000313" key="12">
    <source>
        <dbReference type="Proteomes" id="UP001208570"/>
    </source>
</evidence>
<accession>A0AAD9MUJ2</accession>
<keyword evidence="5" id="KW-0735">Signal-anchor</keyword>
<dbReference type="EMBL" id="JAODUP010000765">
    <property type="protein sequence ID" value="KAK2144356.1"/>
    <property type="molecule type" value="Genomic_DNA"/>
</dbReference>
<dbReference type="Proteomes" id="UP001208570">
    <property type="component" value="Unassembled WGS sequence"/>
</dbReference>
<keyword evidence="12" id="KW-1185">Reference proteome</keyword>
<organism evidence="11 12">
    <name type="scientific">Paralvinella palmiformis</name>
    <dbReference type="NCBI Taxonomy" id="53620"/>
    <lineage>
        <taxon>Eukaryota</taxon>
        <taxon>Metazoa</taxon>
        <taxon>Spiralia</taxon>
        <taxon>Lophotrochozoa</taxon>
        <taxon>Annelida</taxon>
        <taxon>Polychaeta</taxon>
        <taxon>Sedentaria</taxon>
        <taxon>Canalipalpata</taxon>
        <taxon>Terebellida</taxon>
        <taxon>Terebelliformia</taxon>
        <taxon>Alvinellidae</taxon>
        <taxon>Paralvinella</taxon>
    </lineage>
</organism>
<comment type="caution">
    <text evidence="11">The sequence shown here is derived from an EMBL/GenBank/DDBJ whole genome shotgun (WGS) entry which is preliminary data.</text>
</comment>
<keyword evidence="3" id="KW-0808">Transferase</keyword>
<dbReference type="PANTHER" id="PTHR12129">
    <property type="entry name" value="HEPARAN SULFATE 2-O-SULFOTRANSFERASE"/>
    <property type="match status" value="1"/>
</dbReference>
<dbReference type="GO" id="GO:0000139">
    <property type="term" value="C:Golgi membrane"/>
    <property type="evidence" value="ECO:0007669"/>
    <property type="project" value="UniProtKB-SubCell"/>
</dbReference>
<dbReference type="InterPro" id="IPR007734">
    <property type="entry name" value="Heparan_SO4_2-O-STrfase"/>
</dbReference>
<dbReference type="PANTHER" id="PTHR12129:SF15">
    <property type="entry name" value="URONYL 2-SULFOTRANSFERASE"/>
    <property type="match status" value="1"/>
</dbReference>
<evidence type="ECO:0000256" key="9">
    <source>
        <dbReference type="ARBA" id="ARBA00023180"/>
    </source>
</evidence>
<comment type="similarity">
    <text evidence="2">Belongs to the sulfotransferase 3 family.</text>
</comment>
<keyword evidence="7" id="KW-0333">Golgi apparatus</keyword>
<gene>
    <name evidence="11" type="ORF">LSH36_765g01040</name>
</gene>
<dbReference type="InterPro" id="IPR005331">
    <property type="entry name" value="Sulfotransferase"/>
</dbReference>
<keyword evidence="8 10" id="KW-0472">Membrane</keyword>
<dbReference type="InterPro" id="IPR027417">
    <property type="entry name" value="P-loop_NTPase"/>
</dbReference>
<evidence type="ECO:0000256" key="1">
    <source>
        <dbReference type="ARBA" id="ARBA00004323"/>
    </source>
</evidence>
<dbReference type="AlphaFoldDB" id="A0AAD9MUJ2"/>
<sequence length="394" mass="45148">MTWRGRTDVIMPLSRHCKQFALGLTLTIGVFVVVLLNTDNNNNIDTTSSRYTLLRGRLKALGNYSINNQSKTPITWKTLGKLLPDDVTFMSYPKEHNTCFPSQIWKGINHDNKSHRYSSCGRVFYNRVPKCGSRTVLSVFKALSGPNNFSLYSYIRPAGRGYFRSIQKLINFGMNFSQLPDSFLYSQHLHFVNFTQLDIPPPVYINVIRDPVERAISHFYYNKYGSGNLMKKPSHSLSLEQCVSQLGTCHYLPLNVILPYFCGHPKPCRSGSPDALQRAKRTLRQSFLVVGLTENLPAFMDLLQVLMPNLFSNATYVFNQIGKCSKNLQDQMINKTQTNKKPPVPFHTVSTLKDILADEYDFYNFAKQRFYEQYNKVFKTAVVGETDLRIIQPD</sequence>
<keyword evidence="6 10" id="KW-1133">Transmembrane helix</keyword>
<name>A0AAD9MUJ2_9ANNE</name>
<proteinExistence type="inferred from homology"/>
<evidence type="ECO:0000256" key="5">
    <source>
        <dbReference type="ARBA" id="ARBA00022968"/>
    </source>
</evidence>
<evidence type="ECO:0000256" key="7">
    <source>
        <dbReference type="ARBA" id="ARBA00023034"/>
    </source>
</evidence>
<protein>
    <submittedName>
        <fullName evidence="11">Uncharacterized protein</fullName>
    </submittedName>
</protein>
<reference evidence="11" key="1">
    <citation type="journal article" date="2023" name="Mol. Biol. Evol.">
        <title>Third-Generation Sequencing Reveals the Adaptive Role of the Epigenome in Three Deep-Sea Polychaetes.</title>
        <authorList>
            <person name="Perez M."/>
            <person name="Aroh O."/>
            <person name="Sun Y."/>
            <person name="Lan Y."/>
            <person name="Juniper S.K."/>
            <person name="Young C.R."/>
            <person name="Angers B."/>
            <person name="Qian P.Y."/>
        </authorList>
    </citation>
    <scope>NUCLEOTIDE SEQUENCE</scope>
    <source>
        <strain evidence="11">P08H-3</strain>
    </source>
</reference>
<dbReference type="Pfam" id="PF03567">
    <property type="entry name" value="Sulfotransfer_2"/>
    <property type="match status" value="1"/>
</dbReference>
<evidence type="ECO:0000256" key="2">
    <source>
        <dbReference type="ARBA" id="ARBA00010569"/>
    </source>
</evidence>
<dbReference type="Gene3D" id="3.40.50.300">
    <property type="entry name" value="P-loop containing nucleotide triphosphate hydrolases"/>
    <property type="match status" value="1"/>
</dbReference>
<evidence type="ECO:0000256" key="8">
    <source>
        <dbReference type="ARBA" id="ARBA00023136"/>
    </source>
</evidence>
<evidence type="ECO:0000256" key="4">
    <source>
        <dbReference type="ARBA" id="ARBA00022692"/>
    </source>
</evidence>
<evidence type="ECO:0000256" key="3">
    <source>
        <dbReference type="ARBA" id="ARBA00022679"/>
    </source>
</evidence>